<evidence type="ECO:0000256" key="2">
    <source>
        <dbReference type="SAM" id="MobiDB-lite"/>
    </source>
</evidence>
<sequence length="447" mass="49141">MSRLGMGERAPWGSFPKVIRNGDLGALKDEPEYQAAKSGDHETALNLVDRLLTEETVSQIKAVIGDDRPVLLPVLAVEDVGNNKIPLAMAEVLADRLGLDVELGIVQREKVGRTGAGSDHRLAFNPTFAGDVKSGQKYLLLDDTLTMGGTVASLRGYVENRGGKVVAASVMTAHPGAVDLAVKPPMLAAIEKKHSPAMDTYWKEAFGYGIDKLTQGEAGHLKAAASVDAIRTRIAAARHEGIERLDARRTQAAPRKAGAASAVRAVAASAEGADSVREAVEGLEREQRVMIEAAPIEQTYQETLALHVQAKHAQVERVEDRLELLIDRQQARLQQTQAQQPGILSLPATKRAWQNQQVQQQARLQTLHMRLEAVREIKDSMGIHGPKIEELATRKMRAQSPDLASDWDAMREAARRHHMMQRKQEQERKQTQEQRQGRSQSLGLNRN</sequence>
<feature type="region of interest" description="Disordered" evidence="2">
    <location>
        <begin position="415"/>
        <end position="447"/>
    </location>
</feature>
<dbReference type="RefSeq" id="WP_169119839.1">
    <property type="nucleotide sequence ID" value="NZ_WTVG02000001.1"/>
</dbReference>
<keyword evidence="4" id="KW-1185">Reference proteome</keyword>
<protein>
    <submittedName>
        <fullName evidence="3">Conjugal transfer protein TraN</fullName>
    </submittedName>
</protein>
<dbReference type="EMBL" id="WTVG01000075">
    <property type="protein sequence ID" value="NMG26520.1"/>
    <property type="molecule type" value="Genomic_DNA"/>
</dbReference>
<comment type="caution">
    <text evidence="3">The sequence shown here is derived from an EMBL/GenBank/DDBJ whole genome shotgun (WGS) entry which is preliminary data.</text>
</comment>
<evidence type="ECO:0000256" key="1">
    <source>
        <dbReference type="SAM" id="Coils"/>
    </source>
</evidence>
<dbReference type="Proteomes" id="UP000615989">
    <property type="component" value="Unassembled WGS sequence"/>
</dbReference>
<name>A0ABX1PPJ0_9RHOO</name>
<accession>A0ABX1PPJ0</accession>
<dbReference type="SUPFAM" id="SSF53271">
    <property type="entry name" value="PRTase-like"/>
    <property type="match status" value="1"/>
</dbReference>
<dbReference type="NCBIfam" id="NF042916">
    <property type="entry name" value="IncP_KfrC_dom"/>
    <property type="match status" value="1"/>
</dbReference>
<dbReference type="InterPro" id="IPR029057">
    <property type="entry name" value="PRTase-like"/>
</dbReference>
<organism evidence="3 4">
    <name type="scientific">Aromatoleum anaerobium</name>
    <dbReference type="NCBI Taxonomy" id="182180"/>
    <lineage>
        <taxon>Bacteria</taxon>
        <taxon>Pseudomonadati</taxon>
        <taxon>Pseudomonadota</taxon>
        <taxon>Betaproteobacteria</taxon>
        <taxon>Rhodocyclales</taxon>
        <taxon>Rhodocyclaceae</taxon>
        <taxon>Aromatoleum</taxon>
    </lineage>
</organism>
<feature type="coiled-coil region" evidence="1">
    <location>
        <begin position="308"/>
        <end position="339"/>
    </location>
</feature>
<dbReference type="Gene3D" id="3.40.50.2020">
    <property type="match status" value="1"/>
</dbReference>
<dbReference type="InterPro" id="IPR050043">
    <property type="entry name" value="KfrC-like_dom"/>
</dbReference>
<gene>
    <name evidence="3" type="ORF">GO606_17750</name>
</gene>
<reference evidence="3" key="1">
    <citation type="submission" date="2019-12" db="EMBL/GenBank/DDBJ databases">
        <title>Comparative genomics gives insights into the taxonomy of the Azoarcus-Aromatoleum group and reveals separate origins of nif in the plant-associated Azoarcus and non-plant-associated Aromatoleum sub-groups.</title>
        <authorList>
            <person name="Lafos M."/>
            <person name="Maluk M."/>
            <person name="Batista M."/>
            <person name="Junghare M."/>
            <person name="Carmona M."/>
            <person name="Faoro H."/>
            <person name="Cruz L.M."/>
            <person name="Battistoni F."/>
            <person name="De Souza E."/>
            <person name="Pedrosa F."/>
            <person name="Chen W.-M."/>
            <person name="Poole P.S."/>
            <person name="Dixon R.A."/>
            <person name="James E.K."/>
        </authorList>
    </citation>
    <scope>NUCLEOTIDE SEQUENCE</scope>
    <source>
        <strain evidence="3">LuFRes1</strain>
    </source>
</reference>
<evidence type="ECO:0000313" key="4">
    <source>
        <dbReference type="Proteomes" id="UP000615989"/>
    </source>
</evidence>
<evidence type="ECO:0000313" key="3">
    <source>
        <dbReference type="EMBL" id="NMG26520.1"/>
    </source>
</evidence>
<proteinExistence type="predicted"/>
<feature type="compositionally biased region" description="Basic and acidic residues" evidence="2">
    <location>
        <begin position="422"/>
        <end position="436"/>
    </location>
</feature>
<keyword evidence="1" id="KW-0175">Coiled coil</keyword>
<feature type="compositionally biased region" description="Polar residues" evidence="2">
    <location>
        <begin position="437"/>
        <end position="447"/>
    </location>
</feature>
<dbReference type="CDD" id="cd06223">
    <property type="entry name" value="PRTases_typeI"/>
    <property type="match status" value="1"/>
</dbReference>
<dbReference type="InterPro" id="IPR000836">
    <property type="entry name" value="PRTase_dom"/>
</dbReference>